<dbReference type="EMBL" id="BNBF01000017">
    <property type="protein sequence ID" value="GHG62296.1"/>
    <property type="molecule type" value="Genomic_DNA"/>
</dbReference>
<dbReference type="AlphaFoldDB" id="A0A919EZK9"/>
<dbReference type="Proteomes" id="UP000619355">
    <property type="component" value="Unassembled WGS sequence"/>
</dbReference>
<dbReference type="InterPro" id="IPR056928">
    <property type="entry name" value="Gp77-like"/>
</dbReference>
<evidence type="ECO:0000313" key="2">
    <source>
        <dbReference type="Proteomes" id="UP000619355"/>
    </source>
</evidence>
<protein>
    <recommendedName>
        <fullName evidence="3">Minor tail protein</fullName>
    </recommendedName>
</protein>
<proteinExistence type="predicted"/>
<gene>
    <name evidence="1" type="ORF">GCM10018980_52150</name>
</gene>
<keyword evidence="2" id="KW-1185">Reference proteome</keyword>
<reference evidence="2" key="1">
    <citation type="journal article" date="2019" name="Int. J. Syst. Evol. Microbiol.">
        <title>The Global Catalogue of Microorganisms (GCM) 10K type strain sequencing project: providing services to taxonomists for standard genome sequencing and annotation.</title>
        <authorList>
            <consortium name="The Broad Institute Genomics Platform"/>
            <consortium name="The Broad Institute Genome Sequencing Center for Infectious Disease"/>
            <person name="Wu L."/>
            <person name="Ma J."/>
        </authorList>
    </citation>
    <scope>NUCLEOTIDE SEQUENCE [LARGE SCALE GENOMIC DNA]</scope>
    <source>
        <strain evidence="2">JCM 4253</strain>
    </source>
</reference>
<comment type="caution">
    <text evidence="1">The sequence shown here is derived from an EMBL/GenBank/DDBJ whole genome shotgun (WGS) entry which is preliminary data.</text>
</comment>
<evidence type="ECO:0000313" key="1">
    <source>
        <dbReference type="EMBL" id="GHG62296.1"/>
    </source>
</evidence>
<accession>A0A919EZK9</accession>
<sequence length="92" mass="9756">MSDSFTKDPSARLDYSWDWSAWLAEVADTISSATVTVPTGLTAVGSPIVGDTIVTQRVSGGTVDAVYSVVCQIVTGGGLIDERSIYLTIKER</sequence>
<evidence type="ECO:0008006" key="3">
    <source>
        <dbReference type="Google" id="ProtNLM"/>
    </source>
</evidence>
<dbReference type="RefSeq" id="WP_189984644.1">
    <property type="nucleotide sequence ID" value="NZ_BNBF01000017.1"/>
</dbReference>
<name>A0A919EZK9_9ACTN</name>
<organism evidence="1 2">
    <name type="scientific">Streptomyces capoamus</name>
    <dbReference type="NCBI Taxonomy" id="68183"/>
    <lineage>
        <taxon>Bacteria</taxon>
        <taxon>Bacillati</taxon>
        <taxon>Actinomycetota</taxon>
        <taxon>Actinomycetes</taxon>
        <taxon>Kitasatosporales</taxon>
        <taxon>Streptomycetaceae</taxon>
        <taxon>Streptomyces</taxon>
    </lineage>
</organism>
<dbReference type="Pfam" id="PF23148">
    <property type="entry name" value="Gp77"/>
    <property type="match status" value="1"/>
</dbReference>